<name>A0A4Z0XZQ5_9FIRM</name>
<keyword evidence="5 14" id="KW-0436">Ligase</keyword>
<evidence type="ECO:0000256" key="9">
    <source>
        <dbReference type="ARBA" id="ARBA00023267"/>
    </source>
</evidence>
<dbReference type="Gene3D" id="3.30.470.20">
    <property type="entry name" value="ATP-grasp fold, B domain"/>
    <property type="match status" value="1"/>
</dbReference>
<evidence type="ECO:0000313" key="14">
    <source>
        <dbReference type="EMBL" id="TGJ76954.1"/>
    </source>
</evidence>
<organism evidence="14 15">
    <name type="scientific">Caproiciproducens galactitolivorans</name>
    <dbReference type="NCBI Taxonomy" id="642589"/>
    <lineage>
        <taxon>Bacteria</taxon>
        <taxon>Bacillati</taxon>
        <taxon>Bacillota</taxon>
        <taxon>Clostridia</taxon>
        <taxon>Eubacteriales</taxon>
        <taxon>Acutalibacteraceae</taxon>
        <taxon>Caproiciproducens</taxon>
    </lineage>
</organism>
<evidence type="ECO:0000313" key="15">
    <source>
        <dbReference type="Proteomes" id="UP000297714"/>
    </source>
</evidence>
<dbReference type="PROSITE" id="PS00866">
    <property type="entry name" value="CPSASE_1"/>
    <property type="match status" value="1"/>
</dbReference>
<dbReference type="InterPro" id="IPR005481">
    <property type="entry name" value="BC-like_N"/>
</dbReference>
<dbReference type="Proteomes" id="UP000297714">
    <property type="component" value="Unassembled WGS sequence"/>
</dbReference>
<evidence type="ECO:0000256" key="11">
    <source>
        <dbReference type="PROSITE-ProRule" id="PRU00409"/>
    </source>
</evidence>
<feature type="domain" description="Biotin carboxylation" evidence="13">
    <location>
        <begin position="9"/>
        <end position="453"/>
    </location>
</feature>
<keyword evidence="8" id="KW-0460">Magnesium</keyword>
<dbReference type="EC" id="6.3.4.14" evidence="4"/>
<protein>
    <recommendedName>
        <fullName evidence="4">biotin carboxylase</fullName>
        <ecNumber evidence="4">6.3.4.14</ecNumber>
    </recommendedName>
</protein>
<dbReference type="GO" id="GO:0004075">
    <property type="term" value="F:biotin carboxylase activity"/>
    <property type="evidence" value="ECO:0007669"/>
    <property type="project" value="UniProtKB-EC"/>
</dbReference>
<dbReference type="InterPro" id="IPR005479">
    <property type="entry name" value="CPAse_ATP-bd"/>
</dbReference>
<dbReference type="Pfam" id="PF00289">
    <property type="entry name" value="Biotin_carb_N"/>
    <property type="match status" value="1"/>
</dbReference>
<dbReference type="InterPro" id="IPR050856">
    <property type="entry name" value="Biotin_carboxylase_complex"/>
</dbReference>
<dbReference type="PANTHER" id="PTHR18866:SF33">
    <property type="entry name" value="METHYLCROTONOYL-COA CARBOXYLASE SUBUNIT ALPHA, MITOCHONDRIAL-RELATED"/>
    <property type="match status" value="1"/>
</dbReference>
<dbReference type="InterPro" id="IPR011054">
    <property type="entry name" value="Rudment_hybrid_motif"/>
</dbReference>
<evidence type="ECO:0000256" key="1">
    <source>
        <dbReference type="ARBA" id="ARBA00003761"/>
    </source>
</evidence>
<dbReference type="GO" id="GO:0005524">
    <property type="term" value="F:ATP binding"/>
    <property type="evidence" value="ECO:0007669"/>
    <property type="project" value="UniProtKB-UniRule"/>
</dbReference>
<dbReference type="InterPro" id="IPR004549">
    <property type="entry name" value="Acetyl_CoA_COase_biotin_COase"/>
</dbReference>
<dbReference type="InterPro" id="IPR011761">
    <property type="entry name" value="ATP-grasp"/>
</dbReference>
<keyword evidence="6 11" id="KW-0547">Nucleotide-binding</keyword>
<dbReference type="PANTHER" id="PTHR18866">
    <property type="entry name" value="CARBOXYLASE:PYRUVATE/ACETYL-COA/PROPIONYL-COA CARBOXYLASE"/>
    <property type="match status" value="1"/>
</dbReference>
<proteinExistence type="predicted"/>
<evidence type="ECO:0000259" key="12">
    <source>
        <dbReference type="PROSITE" id="PS50975"/>
    </source>
</evidence>
<gene>
    <name evidence="14" type="primary">accC</name>
    <name evidence="14" type="ORF">CAGA_10270</name>
</gene>
<evidence type="ECO:0000256" key="8">
    <source>
        <dbReference type="ARBA" id="ARBA00022842"/>
    </source>
</evidence>
<keyword evidence="7 11" id="KW-0067">ATP-binding</keyword>
<comment type="subunit">
    <text evidence="3">Acetyl-CoA carboxylase is a heterohexamer of biotin carboxyl carrier protein, biotin carboxylase and the two subunits of carboxyl transferase in a 2:2 complex.</text>
</comment>
<dbReference type="EMBL" id="SRMQ01000003">
    <property type="protein sequence ID" value="TGJ76954.1"/>
    <property type="molecule type" value="Genomic_DNA"/>
</dbReference>
<dbReference type="PROSITE" id="PS50979">
    <property type="entry name" value="BC"/>
    <property type="match status" value="1"/>
</dbReference>
<dbReference type="FunFam" id="3.30.1490.20:FF:000003">
    <property type="entry name" value="acetyl-CoA carboxylase isoform X1"/>
    <property type="match status" value="1"/>
</dbReference>
<sequence length="454" mass="49650">MTEKGVGSLFSKILIANRGEIAVRIIRACREMGISSVAVFSEADRESLHASLADESVCIGPALAKDSYLNIPAILSAAVATGAQAIHPGYGLLSENAEFAELCEKCGIAFIGPDADLIRKTGDKDAARRTMREAGVPVVPGCDRIDDPSRLREEADKIGYPLLIKASAGGGGRGIRTVNGPEDLQNAYATASSEAQSAFGDGTVYMEKFLSPVKHIEMQILCDRFGNTVCLGERECSIQRKRQKLLEESPSPAVREETRRKMMDAAVRAARAVNYVNAGTIEFLMDSSGNFYFMEMNTRLQVEHPVTEMVTGIDLVKWQIRIAAGVPLSFHQQDVRTEGHAIECRINAENPKKGFTPGGGKVSFLHVPGGPWVRFDTALYQDYVVPPFYDSMIGKLIVHAQTREEAVRKMQAALGELVIDGVEHNAELQMEILNDPEFKAGNYCTDFIEKRGYA</sequence>
<evidence type="ECO:0000259" key="13">
    <source>
        <dbReference type="PROSITE" id="PS50979"/>
    </source>
</evidence>
<evidence type="ECO:0000256" key="10">
    <source>
        <dbReference type="ARBA" id="ARBA00048600"/>
    </source>
</evidence>
<dbReference type="NCBIfam" id="NF006367">
    <property type="entry name" value="PRK08591.1"/>
    <property type="match status" value="1"/>
</dbReference>
<keyword evidence="9" id="KW-0092">Biotin</keyword>
<dbReference type="PROSITE" id="PS00867">
    <property type="entry name" value="CPSASE_2"/>
    <property type="match status" value="1"/>
</dbReference>
<dbReference type="AlphaFoldDB" id="A0A4Z0XZQ5"/>
<feature type="domain" description="ATP-grasp" evidence="12">
    <location>
        <begin position="128"/>
        <end position="324"/>
    </location>
</feature>
<dbReference type="InterPro" id="IPR016185">
    <property type="entry name" value="PreATP-grasp_dom_sf"/>
</dbReference>
<dbReference type="Pfam" id="PF02785">
    <property type="entry name" value="Biotin_carb_C"/>
    <property type="match status" value="1"/>
</dbReference>
<comment type="function">
    <text evidence="1">This protein is a component of the acetyl coenzyme A carboxylase complex; first, biotin carboxylase catalyzes the carboxylation of the carrier protein and then the transcarboxylase transfers the carboxyl group to form malonyl-CoA.</text>
</comment>
<dbReference type="InterPro" id="IPR005482">
    <property type="entry name" value="Biotin_COase_C"/>
</dbReference>
<accession>A0A4Z0XZQ5</accession>
<dbReference type="SMART" id="SM00878">
    <property type="entry name" value="Biotin_carb_C"/>
    <property type="match status" value="1"/>
</dbReference>
<dbReference type="PROSITE" id="PS50975">
    <property type="entry name" value="ATP_GRASP"/>
    <property type="match status" value="1"/>
</dbReference>
<evidence type="ECO:0000256" key="6">
    <source>
        <dbReference type="ARBA" id="ARBA00022741"/>
    </source>
</evidence>
<dbReference type="GO" id="GO:0046872">
    <property type="term" value="F:metal ion binding"/>
    <property type="evidence" value="ECO:0007669"/>
    <property type="project" value="InterPro"/>
</dbReference>
<evidence type="ECO:0000256" key="5">
    <source>
        <dbReference type="ARBA" id="ARBA00022598"/>
    </source>
</evidence>
<comment type="caution">
    <text evidence="14">The sequence shown here is derived from an EMBL/GenBank/DDBJ whole genome shotgun (WGS) entry which is preliminary data.</text>
</comment>
<evidence type="ECO:0000256" key="2">
    <source>
        <dbReference type="ARBA" id="ARBA00004956"/>
    </source>
</evidence>
<dbReference type="FunFam" id="3.30.470.20:FF:000028">
    <property type="entry name" value="Methylcrotonoyl-CoA carboxylase subunit alpha, mitochondrial"/>
    <property type="match status" value="1"/>
</dbReference>
<dbReference type="NCBIfam" id="TIGR00514">
    <property type="entry name" value="accC"/>
    <property type="match status" value="1"/>
</dbReference>
<reference evidence="14 15" key="1">
    <citation type="submission" date="2019-04" db="EMBL/GenBank/DDBJ databases">
        <authorList>
            <person name="Poehlein A."/>
            <person name="Bengelsdorf F.R."/>
            <person name="Duerre P."/>
            <person name="Daniel R."/>
        </authorList>
    </citation>
    <scope>NUCLEOTIDE SEQUENCE [LARGE SCALE GENOMIC DNA]</scope>
    <source>
        <strain evidence="14 15">BS-1</strain>
    </source>
</reference>
<keyword evidence="15" id="KW-1185">Reference proteome</keyword>
<dbReference type="SUPFAM" id="SSF56059">
    <property type="entry name" value="Glutathione synthetase ATP-binding domain-like"/>
    <property type="match status" value="1"/>
</dbReference>
<comment type="catalytic activity">
    <reaction evidence="10">
        <text>N(6)-biotinyl-L-lysyl-[protein] + hydrogencarbonate + ATP = N(6)-carboxybiotinyl-L-lysyl-[protein] + ADP + phosphate + H(+)</text>
        <dbReference type="Rhea" id="RHEA:13501"/>
        <dbReference type="Rhea" id="RHEA-COMP:10505"/>
        <dbReference type="Rhea" id="RHEA-COMP:10506"/>
        <dbReference type="ChEBI" id="CHEBI:15378"/>
        <dbReference type="ChEBI" id="CHEBI:17544"/>
        <dbReference type="ChEBI" id="CHEBI:30616"/>
        <dbReference type="ChEBI" id="CHEBI:43474"/>
        <dbReference type="ChEBI" id="CHEBI:83144"/>
        <dbReference type="ChEBI" id="CHEBI:83145"/>
        <dbReference type="ChEBI" id="CHEBI:456216"/>
        <dbReference type="EC" id="6.3.4.14"/>
    </reaction>
</comment>
<dbReference type="UniPathway" id="UPA00655">
    <property type="reaction ID" value="UER00711"/>
</dbReference>
<dbReference type="SUPFAM" id="SSF52440">
    <property type="entry name" value="PreATP-grasp domain"/>
    <property type="match status" value="1"/>
</dbReference>
<evidence type="ECO:0000256" key="4">
    <source>
        <dbReference type="ARBA" id="ARBA00013263"/>
    </source>
</evidence>
<evidence type="ECO:0000256" key="3">
    <source>
        <dbReference type="ARBA" id="ARBA00011750"/>
    </source>
</evidence>
<dbReference type="Pfam" id="PF02786">
    <property type="entry name" value="CPSase_L_D2"/>
    <property type="match status" value="1"/>
</dbReference>
<dbReference type="InterPro" id="IPR011764">
    <property type="entry name" value="Biotin_carboxylation_dom"/>
</dbReference>
<comment type="pathway">
    <text evidence="2">Lipid metabolism; malonyl-CoA biosynthesis; malonyl-CoA from acetyl-CoA: step 1/1.</text>
</comment>
<dbReference type="GO" id="GO:2001295">
    <property type="term" value="P:malonyl-CoA biosynthetic process"/>
    <property type="evidence" value="ECO:0007669"/>
    <property type="project" value="UniProtKB-UniPathway"/>
</dbReference>
<dbReference type="FunFam" id="3.40.50.20:FF:000010">
    <property type="entry name" value="Propionyl-CoA carboxylase subunit alpha"/>
    <property type="match status" value="1"/>
</dbReference>
<evidence type="ECO:0000256" key="7">
    <source>
        <dbReference type="ARBA" id="ARBA00022840"/>
    </source>
</evidence>
<dbReference type="SUPFAM" id="SSF51246">
    <property type="entry name" value="Rudiment single hybrid motif"/>
    <property type="match status" value="1"/>
</dbReference>